<reference evidence="1 2" key="1">
    <citation type="submission" date="2020-08" db="EMBL/GenBank/DDBJ databases">
        <title>Genomic Encyclopedia of Type Strains, Phase IV (KMG-IV): sequencing the most valuable type-strain genomes for metagenomic binning, comparative biology and taxonomic classification.</title>
        <authorList>
            <person name="Goeker M."/>
        </authorList>
    </citation>
    <scope>NUCLEOTIDE SEQUENCE [LARGE SCALE GENOMIC DNA]</scope>
    <source>
        <strain evidence="1 2">DSM 44197</strain>
    </source>
</reference>
<proteinExistence type="predicted"/>
<organism evidence="1 2">
    <name type="scientific">Actinomadura namibiensis</name>
    <dbReference type="NCBI Taxonomy" id="182080"/>
    <lineage>
        <taxon>Bacteria</taxon>
        <taxon>Bacillati</taxon>
        <taxon>Actinomycetota</taxon>
        <taxon>Actinomycetes</taxon>
        <taxon>Streptosporangiales</taxon>
        <taxon>Thermomonosporaceae</taxon>
        <taxon>Actinomadura</taxon>
    </lineage>
</organism>
<gene>
    <name evidence="1" type="ORF">HNR61_009140</name>
</gene>
<dbReference type="Proteomes" id="UP000572680">
    <property type="component" value="Unassembled WGS sequence"/>
</dbReference>
<evidence type="ECO:0000313" key="1">
    <source>
        <dbReference type="EMBL" id="MBA8957447.1"/>
    </source>
</evidence>
<dbReference type="AlphaFoldDB" id="A0A7W3QSA8"/>
<dbReference type="EMBL" id="JACJIA010000024">
    <property type="protein sequence ID" value="MBA8957447.1"/>
    <property type="molecule type" value="Genomic_DNA"/>
</dbReference>
<comment type="caution">
    <text evidence="1">The sequence shown here is derived from an EMBL/GenBank/DDBJ whole genome shotgun (WGS) entry which is preliminary data.</text>
</comment>
<accession>A0A7W3QSA8</accession>
<sequence>MAGPARVPGHGGATAPEPIADLLMSQVRVRLGQREHTVAGEGEAVCAGAWTSPALAR</sequence>
<evidence type="ECO:0000313" key="2">
    <source>
        <dbReference type="Proteomes" id="UP000572680"/>
    </source>
</evidence>
<protein>
    <submittedName>
        <fullName evidence="1">Uncharacterized protein</fullName>
    </submittedName>
</protein>
<name>A0A7W3QSA8_ACTNM</name>
<keyword evidence="2" id="KW-1185">Reference proteome</keyword>